<accession>A0A7J6NDK7</accession>
<feature type="chain" id="PRO_5029914770" evidence="2">
    <location>
        <begin position="20"/>
        <end position="264"/>
    </location>
</feature>
<evidence type="ECO:0000313" key="4">
    <source>
        <dbReference type="Proteomes" id="UP000574390"/>
    </source>
</evidence>
<comment type="caution">
    <text evidence="3">The sequence shown here is derived from an EMBL/GenBank/DDBJ whole genome shotgun (WGS) entry which is preliminary data.</text>
</comment>
<dbReference type="Proteomes" id="UP000574390">
    <property type="component" value="Unassembled WGS sequence"/>
</dbReference>
<sequence length="264" mass="30944">MLDRALCIVVAVIPLHVKGSSIAEQTPYRDIPWLYGSEGKYLFYIRPTLDECTLTSERLDPPLRKPGMCQVVHVAAYCERRADLDVDVYVVSKDDWKSTAYRSRIHYHDKLLEFDKLTPQGDSHVDTVNLTSRLNRVKGLYELDSSISNVPWRANVFYGVDEDHKREIYFDPETGHCRMEKQQTAEERKEEKMQMKEMMKREWQKVAGQERQKMRADWEEIKRERREGAGKEVARDKGQGMARERKAMSKERRQPTAKEGEDSK</sequence>
<evidence type="ECO:0000256" key="2">
    <source>
        <dbReference type="SAM" id="SignalP"/>
    </source>
</evidence>
<evidence type="ECO:0000313" key="3">
    <source>
        <dbReference type="EMBL" id="KAF4681968.1"/>
    </source>
</evidence>
<reference evidence="3 4" key="1">
    <citation type="submission" date="2020-04" db="EMBL/GenBank/DDBJ databases">
        <title>Perkinsus olseni comparative genomics.</title>
        <authorList>
            <person name="Bogema D.R."/>
        </authorList>
    </citation>
    <scope>NUCLEOTIDE SEQUENCE [LARGE SCALE GENOMIC DNA]</scope>
    <source>
        <strain evidence="3">ATCC PRA-205</strain>
    </source>
</reference>
<feature type="signal peptide" evidence="2">
    <location>
        <begin position="1"/>
        <end position="19"/>
    </location>
</feature>
<keyword evidence="2" id="KW-0732">Signal</keyword>
<evidence type="ECO:0000256" key="1">
    <source>
        <dbReference type="SAM" id="MobiDB-lite"/>
    </source>
</evidence>
<dbReference type="EMBL" id="JABANM010037551">
    <property type="protein sequence ID" value="KAF4681968.1"/>
    <property type="molecule type" value="Genomic_DNA"/>
</dbReference>
<gene>
    <name evidence="3" type="ORF">FOZ62_012311</name>
</gene>
<proteinExistence type="predicted"/>
<name>A0A7J6NDK7_PEROL</name>
<protein>
    <submittedName>
        <fullName evidence="3">Uncharacterized protein</fullName>
    </submittedName>
</protein>
<dbReference type="AlphaFoldDB" id="A0A7J6NDK7"/>
<feature type="region of interest" description="Disordered" evidence="1">
    <location>
        <begin position="201"/>
        <end position="264"/>
    </location>
</feature>
<organism evidence="3 4">
    <name type="scientific">Perkinsus olseni</name>
    <name type="common">Perkinsus atlanticus</name>
    <dbReference type="NCBI Taxonomy" id="32597"/>
    <lineage>
        <taxon>Eukaryota</taxon>
        <taxon>Sar</taxon>
        <taxon>Alveolata</taxon>
        <taxon>Perkinsozoa</taxon>
        <taxon>Perkinsea</taxon>
        <taxon>Perkinsida</taxon>
        <taxon>Perkinsidae</taxon>
        <taxon>Perkinsus</taxon>
    </lineage>
</organism>